<dbReference type="SUPFAM" id="SSF110296">
    <property type="entry name" value="Oligoxyloglucan reducing end-specific cellobiohydrolase"/>
    <property type="match status" value="1"/>
</dbReference>
<dbReference type="EMBL" id="CAEZYQ010000016">
    <property type="protein sequence ID" value="CAB4752888.1"/>
    <property type="molecule type" value="Genomic_DNA"/>
</dbReference>
<dbReference type="NCBIfam" id="NF045728">
    <property type="entry name" value="glycosyl_F510_1955"/>
    <property type="match status" value="1"/>
</dbReference>
<organism evidence="1">
    <name type="scientific">freshwater metagenome</name>
    <dbReference type="NCBI Taxonomy" id="449393"/>
    <lineage>
        <taxon>unclassified sequences</taxon>
        <taxon>metagenomes</taxon>
        <taxon>ecological metagenomes</taxon>
    </lineage>
</organism>
<dbReference type="InterPro" id="IPR015943">
    <property type="entry name" value="WD40/YVTN_repeat-like_dom_sf"/>
</dbReference>
<dbReference type="InterPro" id="IPR054817">
    <property type="entry name" value="Glycosyl_F510_1955-like"/>
</dbReference>
<protein>
    <submittedName>
        <fullName evidence="1">Unannotated protein</fullName>
    </submittedName>
</protein>
<name>A0A6J6U0R1_9ZZZZ</name>
<dbReference type="PROSITE" id="PS51257">
    <property type="entry name" value="PROKAR_LIPOPROTEIN"/>
    <property type="match status" value="1"/>
</dbReference>
<gene>
    <name evidence="1" type="ORF">UFOPK2761_02093</name>
</gene>
<dbReference type="AlphaFoldDB" id="A0A6J6U0R1"/>
<accession>A0A6J6U0R1</accession>
<evidence type="ECO:0000313" key="1">
    <source>
        <dbReference type="EMBL" id="CAB4752888.1"/>
    </source>
</evidence>
<dbReference type="CDD" id="cd15482">
    <property type="entry name" value="Sialidase_non-viral"/>
    <property type="match status" value="1"/>
</dbReference>
<reference evidence="1" key="1">
    <citation type="submission" date="2020-05" db="EMBL/GenBank/DDBJ databases">
        <authorList>
            <person name="Chiriac C."/>
            <person name="Salcher M."/>
            <person name="Ghai R."/>
            <person name="Kavagutti S V."/>
        </authorList>
    </citation>
    <scope>NUCLEOTIDE SEQUENCE</scope>
</reference>
<sequence length="287" mass="29770">MTRPRHAPGRRRARTAFLLAPLLALAACSEAPDAEPGQPLDVTHVHGLAVDPEDPQRVFVATHEGLGAWTEDGVERVSGSTADFMGFTIGPDGTLYGSGHPGRGEDGPSSLGLIRSDDGGRSWEPVSLAGEADFHALAADDDGVVGYDANTGQLRLSPDGEQWEDVDAPDGFLDLAADPASARFLGTTGQGVLVASEDGGRTFDPVPEAPRLLLVDFFSDGTTLGVAADGSLQTGLADGSWEDSGARAGEGLQAMAVGPDGTVWVLDGEGLRRSTDRGRTLESVPGW</sequence>
<dbReference type="Gene3D" id="2.130.10.10">
    <property type="entry name" value="YVTN repeat-like/Quinoprotein amine dehydrogenase"/>
    <property type="match status" value="1"/>
</dbReference>
<proteinExistence type="predicted"/>